<dbReference type="Proteomes" id="UP000674179">
    <property type="component" value="Chromosome 9"/>
</dbReference>
<reference evidence="2 3" key="1">
    <citation type="submission" date="2021-02" db="EMBL/GenBank/DDBJ databases">
        <title>Leishmania (Mundinia) enrietti genome sequencing and assembly.</title>
        <authorList>
            <person name="Almutairi H."/>
            <person name="Gatherer D."/>
        </authorList>
    </citation>
    <scope>NUCLEOTIDE SEQUENCE [LARGE SCALE GENOMIC DNA]</scope>
    <source>
        <strain evidence="2">CUR178</strain>
    </source>
</reference>
<feature type="region of interest" description="Disordered" evidence="1">
    <location>
        <begin position="398"/>
        <end position="518"/>
    </location>
</feature>
<dbReference type="OrthoDB" id="266249at2759"/>
<feature type="compositionally biased region" description="Polar residues" evidence="1">
    <location>
        <begin position="452"/>
        <end position="465"/>
    </location>
</feature>
<comment type="caution">
    <text evidence="2">The sequence shown here is derived from an EMBL/GenBank/DDBJ whole genome shotgun (WGS) entry which is preliminary data.</text>
</comment>
<organism evidence="2 3">
    <name type="scientific">Leishmania enriettii</name>
    <dbReference type="NCBI Taxonomy" id="5663"/>
    <lineage>
        <taxon>Eukaryota</taxon>
        <taxon>Discoba</taxon>
        <taxon>Euglenozoa</taxon>
        <taxon>Kinetoplastea</taxon>
        <taxon>Metakinetoplastina</taxon>
        <taxon>Trypanosomatida</taxon>
        <taxon>Trypanosomatidae</taxon>
        <taxon>Leishmaniinae</taxon>
        <taxon>Leishmania</taxon>
    </lineage>
</organism>
<keyword evidence="3" id="KW-1185">Reference proteome</keyword>
<proteinExistence type="predicted"/>
<feature type="region of interest" description="Disordered" evidence="1">
    <location>
        <begin position="1"/>
        <end position="23"/>
    </location>
</feature>
<dbReference type="AlphaFoldDB" id="A0A836L0K3"/>
<gene>
    <name evidence="2" type="ORF">CUR178_07204</name>
</gene>
<dbReference type="GeneID" id="94174363"/>
<feature type="region of interest" description="Disordered" evidence="1">
    <location>
        <begin position="338"/>
        <end position="367"/>
    </location>
</feature>
<feature type="compositionally biased region" description="Low complexity" evidence="1">
    <location>
        <begin position="254"/>
        <end position="263"/>
    </location>
</feature>
<feature type="compositionally biased region" description="Polar residues" evidence="1">
    <location>
        <begin position="423"/>
        <end position="436"/>
    </location>
</feature>
<protein>
    <submittedName>
        <fullName evidence="2">Uncharacterized protein</fullName>
    </submittedName>
</protein>
<dbReference type="EMBL" id="JAFHKP010000009">
    <property type="protein sequence ID" value="KAG5484613.1"/>
    <property type="molecule type" value="Genomic_DNA"/>
</dbReference>
<accession>A0A836L0K3</accession>
<feature type="compositionally biased region" description="Polar residues" evidence="1">
    <location>
        <begin position="309"/>
        <end position="321"/>
    </location>
</feature>
<feature type="compositionally biased region" description="Low complexity" evidence="1">
    <location>
        <begin position="114"/>
        <end position="140"/>
    </location>
</feature>
<feature type="region of interest" description="Disordered" evidence="1">
    <location>
        <begin position="81"/>
        <end position="101"/>
    </location>
</feature>
<feature type="compositionally biased region" description="Low complexity" evidence="1">
    <location>
        <begin position="81"/>
        <end position="91"/>
    </location>
</feature>
<evidence type="ECO:0000313" key="2">
    <source>
        <dbReference type="EMBL" id="KAG5484613.1"/>
    </source>
</evidence>
<feature type="compositionally biased region" description="Basic and acidic residues" evidence="1">
    <location>
        <begin position="474"/>
        <end position="491"/>
    </location>
</feature>
<name>A0A836L0K3_LEIEN</name>
<evidence type="ECO:0000256" key="1">
    <source>
        <dbReference type="SAM" id="MobiDB-lite"/>
    </source>
</evidence>
<feature type="region of interest" description="Disordered" evidence="1">
    <location>
        <begin position="114"/>
        <end position="157"/>
    </location>
</feature>
<feature type="compositionally biased region" description="Basic and acidic residues" evidence="1">
    <location>
        <begin position="338"/>
        <end position="351"/>
    </location>
</feature>
<evidence type="ECO:0000313" key="3">
    <source>
        <dbReference type="Proteomes" id="UP000674179"/>
    </source>
</evidence>
<feature type="region of interest" description="Disordered" evidence="1">
    <location>
        <begin position="245"/>
        <end position="323"/>
    </location>
</feature>
<dbReference type="RefSeq" id="XP_067695239.1">
    <property type="nucleotide sequence ID" value="XM_067838853.1"/>
</dbReference>
<dbReference type="KEGG" id="lenr:94174363"/>
<sequence>MHAKTAIVPANGLANGNSGESIDDIKDSLDRIERLLNCGQQLLYGDEAADGEGAAASPEEEPSAAASVSIPIARHVDVSYDSYQSSSQRRQSPSRGFGGVGRLAAHHHLTSAAHLGLPPRDSSPSAAASSAYSPQSRPQYQASRARANPVSTVSKHHLPRFKREKLSASVRGRQIAQIQKEGGMVPNLEEGVDASDTAQSMTIAELKERIHRELEEYRRFGPLMHRLESCRRRQRTAVTKRAPINERGALGPFPASTTSAPPTLAGKSVKQIPTPAPGAPSRSTVHTAAAAAATSGPQGLPASRRVKKSANTTQACSTLRHSQGHTRFWERLYREPAVHQEKRDQRAEQRRMVKRRTKQNPSLPVVAPLGQNAYRGHLRPVQMNKGSRTASCELLSKQTPGCSCTPPQPGSSVPKREFGCPSPTATSKTSMATSEVITKVPGPVVAPWRPSPANSACNTSTQLSLAPSPVPSKPKADKQKSTYLAEPHDDIELSSPDDVEDSTSPPYIAPLDLRGIKK</sequence>